<dbReference type="Gene3D" id="3.40.50.10750">
    <property type="entry name" value="Isocitrate/Isopropylmalate dehydrogenase-like"/>
    <property type="match status" value="1"/>
</dbReference>
<evidence type="ECO:0008006" key="3">
    <source>
        <dbReference type="Google" id="ProtNLM"/>
    </source>
</evidence>
<organism evidence="1 2">
    <name type="scientific">Methanobrevibacter curvatus</name>
    <dbReference type="NCBI Taxonomy" id="49547"/>
    <lineage>
        <taxon>Archaea</taxon>
        <taxon>Methanobacteriati</taxon>
        <taxon>Methanobacteriota</taxon>
        <taxon>Methanomada group</taxon>
        <taxon>Methanobacteria</taxon>
        <taxon>Methanobacteriales</taxon>
        <taxon>Methanobacteriaceae</taxon>
        <taxon>Methanobrevibacter</taxon>
    </lineage>
</organism>
<proteinExistence type="predicted"/>
<dbReference type="STRING" id="49547.MBCUR_12240"/>
<protein>
    <recommendedName>
        <fullName evidence="3">Methanogen marker protein 4</fullName>
    </recommendedName>
</protein>
<evidence type="ECO:0000313" key="1">
    <source>
        <dbReference type="EMBL" id="KZX11959.1"/>
    </source>
</evidence>
<gene>
    <name evidence="1" type="ORF">MBCUR_12240</name>
</gene>
<keyword evidence="2" id="KW-1185">Reference proteome</keyword>
<dbReference type="InterPro" id="IPR042112">
    <property type="entry name" value="P_AcTrfase_dom2"/>
</dbReference>
<comment type="caution">
    <text evidence="1">The sequence shown here is derived from an EMBL/GenBank/DDBJ whole genome shotgun (WGS) entry which is preliminary data.</text>
</comment>
<sequence>MCKKNLNCLINIYLSMIKILVGCGKNKNVMESCESFSKINDLKITLTDSEEYFINSYKNNEYNGYIRGSLSSSSILSKIKELNSFPLNRATYISNIFNNNEDNNISSNINSNINNDSNSINTGFNDSHEFLLCPVGIDEGETIKDKIEFIKSTIDFWNKLSKTPKIAILSGGRKEDFGRSDKVDKTLNEAETLCNDVSIKFNSSIGSVKNYGILIEKAIADKNNVIFAPNGIIGNVIFRTLVLVNNWNSYGALALSSDKIFIDTSRDQSIKGYQRSIEFAYFLAKRI</sequence>
<name>A0A166AFD2_9EURY</name>
<dbReference type="PATRIC" id="fig|49547.3.peg.1315"/>
<dbReference type="EMBL" id="LWMV01000177">
    <property type="protein sequence ID" value="KZX11959.1"/>
    <property type="molecule type" value="Genomic_DNA"/>
</dbReference>
<dbReference type="AlphaFoldDB" id="A0A166AFD2"/>
<accession>A0A166AFD2</accession>
<reference evidence="1 2" key="1">
    <citation type="submission" date="2016-04" db="EMBL/GenBank/DDBJ databases">
        <title>Genome sequence of Methanobrevibacter curvatus DSM 11111.</title>
        <authorList>
            <person name="Poehlein A."/>
            <person name="Seedorf H."/>
            <person name="Daniel R."/>
        </authorList>
    </citation>
    <scope>NUCLEOTIDE SEQUENCE [LARGE SCALE GENOMIC DNA]</scope>
    <source>
        <strain evidence="1 2">DSM 11111</strain>
    </source>
</reference>
<dbReference type="SUPFAM" id="SSF53659">
    <property type="entry name" value="Isocitrate/Isopropylmalate dehydrogenase-like"/>
    <property type="match status" value="1"/>
</dbReference>
<dbReference type="Proteomes" id="UP000077245">
    <property type="component" value="Unassembled WGS sequence"/>
</dbReference>
<evidence type="ECO:0000313" key="2">
    <source>
        <dbReference type="Proteomes" id="UP000077245"/>
    </source>
</evidence>